<dbReference type="EMBL" id="NMTY01000012">
    <property type="protein sequence ID" value="PDX81519.1"/>
    <property type="molecule type" value="Genomic_DNA"/>
</dbReference>
<dbReference type="AlphaFoldDB" id="A0A2A7AR03"/>
<evidence type="ECO:0000313" key="2">
    <source>
        <dbReference type="EMBL" id="PDX81519.1"/>
    </source>
</evidence>
<evidence type="ECO:0000313" key="3">
    <source>
        <dbReference type="Proteomes" id="UP000220005"/>
    </source>
</evidence>
<feature type="domain" description="Endonuclease GajA/Old nuclease/RecF-like AAA" evidence="1">
    <location>
        <begin position="1"/>
        <end position="104"/>
    </location>
</feature>
<evidence type="ECO:0000259" key="1">
    <source>
        <dbReference type="Pfam" id="PF13175"/>
    </source>
</evidence>
<sequence>MPLTRLIIKNYKSIKNCDISLEKLNVLIGENGSGKTTILDAINYFYKNLTYSAASDNVFDENNRYSNELKISLVYDFSQFVKISKSNSDVTPDFLEDKSGEKSRYAGYYKAIIAMASATKDMKLQIELSQVKGHTIRWNYSYEDRLILKSLFPIFYVDVRNLDITEWGYIWDVLAELGKVSNAERETIKAKINDDLLNESHEMSQKLNEIINVFNAAGVSVKPSTSKEFAKILTKTFFSGESIYQKGKRLNYYSAGTNSVKYIELLIKSIEAISKTKLKEPIVLFDEPEISLHTNYLDELAESFICVDSRLSLFISTHSPRLIKNIIASSESAAIYNIKLVDGYSHIYRMKKFSQYSPVSKYRVEDDHINSYFSRCILFVEGETELELFSNPYIKMLFPKFRSVDVFKAMSDTPILNIMNPQLSKSQTPYVCLIDIDKAISYDEKLNSFSLKKEYFPDNDKEKFRFRNKHELEPYLYYQRKRINEMQKKLRIHYCFPFYSCNDSNYNDFILSVREYLLRYNVFSFSTTVEGALINKNTIQFSLDFLQRQKKETEYNDFLTYFNRLSRNDQINLLRLVFNGKSDLLKSWRNIKRNLTQDMSDIELSIEKNIIGKKTSGWVSNYLDEFFKSIIPIDGTFSEKEARKFLEDENNLKKVQTAFKEKFPELYSLLENLCGIIQE</sequence>
<accession>A0A2A7AR03</accession>
<dbReference type="PANTHER" id="PTHR43581:SF4">
    <property type="entry name" value="ATP_GTP PHOSPHATASE"/>
    <property type="match status" value="1"/>
</dbReference>
<dbReference type="InterPro" id="IPR027417">
    <property type="entry name" value="P-loop_NTPase"/>
</dbReference>
<reference evidence="2 3" key="1">
    <citation type="journal article" date="2017" name="Front. Microbiol.">
        <title>New Insights into the Diversity of the Genus Faecalibacterium.</title>
        <authorList>
            <person name="Benevides L."/>
            <person name="Burman S."/>
            <person name="Martin R."/>
            <person name="Robert V."/>
            <person name="Thomas M."/>
            <person name="Miquel S."/>
            <person name="Chain F."/>
            <person name="Sokol H."/>
            <person name="Bermudez-Humaran L.G."/>
            <person name="Morrison M."/>
            <person name="Langella P."/>
            <person name="Azevedo V.A."/>
            <person name="Chatel J.M."/>
            <person name="Soares S."/>
        </authorList>
    </citation>
    <scope>NUCLEOTIDE SEQUENCE [LARGE SCALE GENOMIC DNA]</scope>
    <source>
        <strain evidence="2 3">CNCM I 4575</strain>
    </source>
</reference>
<name>A0A2A7AR03_9FIRM</name>
<protein>
    <recommendedName>
        <fullName evidence="1">Endonuclease GajA/Old nuclease/RecF-like AAA domain-containing protein</fullName>
    </recommendedName>
</protein>
<dbReference type="Pfam" id="PF13175">
    <property type="entry name" value="AAA_15"/>
    <property type="match status" value="2"/>
</dbReference>
<dbReference type="NCBIfam" id="NF038234">
    <property type="entry name" value="retron_eff_Eco8"/>
    <property type="match status" value="1"/>
</dbReference>
<dbReference type="RefSeq" id="WP_097839217.1">
    <property type="nucleotide sequence ID" value="NZ_NMTY01000012.1"/>
</dbReference>
<organism evidence="2 3">
    <name type="scientific">Faecalibacterium prausnitzii</name>
    <dbReference type="NCBI Taxonomy" id="853"/>
    <lineage>
        <taxon>Bacteria</taxon>
        <taxon>Bacillati</taxon>
        <taxon>Bacillota</taxon>
        <taxon>Clostridia</taxon>
        <taxon>Eubacteriales</taxon>
        <taxon>Oscillospiraceae</taxon>
        <taxon>Faecalibacterium</taxon>
    </lineage>
</organism>
<feature type="domain" description="Endonuclease GajA/Old nuclease/RecF-like AAA" evidence="1">
    <location>
        <begin position="187"/>
        <end position="323"/>
    </location>
</feature>
<dbReference type="SUPFAM" id="SSF52540">
    <property type="entry name" value="P-loop containing nucleoside triphosphate hydrolases"/>
    <property type="match status" value="1"/>
</dbReference>
<dbReference type="Gene3D" id="3.40.50.300">
    <property type="entry name" value="P-loop containing nucleotide triphosphate hydrolases"/>
    <property type="match status" value="1"/>
</dbReference>
<dbReference type="PANTHER" id="PTHR43581">
    <property type="entry name" value="ATP/GTP PHOSPHATASE"/>
    <property type="match status" value="1"/>
</dbReference>
<gene>
    <name evidence="2" type="ORF">CGS58_05395</name>
</gene>
<comment type="caution">
    <text evidence="2">The sequence shown here is derived from an EMBL/GenBank/DDBJ whole genome shotgun (WGS) entry which is preliminary data.</text>
</comment>
<dbReference type="InterPro" id="IPR051396">
    <property type="entry name" value="Bact_Antivir_Def_Nuclease"/>
</dbReference>
<dbReference type="Proteomes" id="UP000220005">
    <property type="component" value="Unassembled WGS sequence"/>
</dbReference>
<proteinExistence type="predicted"/>
<dbReference type="InterPro" id="IPR041685">
    <property type="entry name" value="AAA_GajA/Old/RecF-like"/>
</dbReference>